<dbReference type="EMBL" id="JAUSQU010000001">
    <property type="protein sequence ID" value="MDP9848577.1"/>
    <property type="molecule type" value="Genomic_DNA"/>
</dbReference>
<evidence type="ECO:0000256" key="1">
    <source>
        <dbReference type="ARBA" id="ARBA00001911"/>
    </source>
</evidence>
<accession>A0ABT9QP84</accession>
<comment type="caution">
    <text evidence="6">The sequence shown here is derived from an EMBL/GenBank/DDBJ whole genome shotgun (WGS) entry which is preliminary data.</text>
</comment>
<keyword evidence="6" id="KW-0378">Hydrolase</keyword>
<dbReference type="InterPro" id="IPR000043">
    <property type="entry name" value="Adenosylhomocysteinase-like"/>
</dbReference>
<evidence type="ECO:0000256" key="2">
    <source>
        <dbReference type="ARBA" id="ARBA00007122"/>
    </source>
</evidence>
<keyword evidence="4" id="KW-0520">NAD</keyword>
<dbReference type="GO" id="GO:0004013">
    <property type="term" value="F:adenosylhomocysteinase activity"/>
    <property type="evidence" value="ECO:0007669"/>
    <property type="project" value="UniProtKB-EC"/>
</dbReference>
<gene>
    <name evidence="6" type="ORF">J2853_007788</name>
</gene>
<sequence>MLADIRDPSLRARGLERISWARRFMPVLNAIGGELDLTGRRVGLVLMLEPKTANLALALRDAGADVIVTCPASEVADDVAAALVHEGVSVLARSDASPADDRDLALRMLRERPDVLVDDGSRVVRLAHAENLLDGLAGAAEETTSGLRPLRVMAERGELRIPVLAVNDARSKYLFDNVHGTGQSCVMAALDLTGLRLAGEVCVVAGYGYVGQGVARYARALGARVVVTEVEPFAALRAHHEGYEVLPLLDACPEAALVFSATGVAHTITGEHLRAMRPGAVVAVAGGVPEEVESGDVPPGVTVLAGGECVNCAAAEGNPIEIMDLSLAVQALAVEHLVGHGHALAPAVHLMPAELDERVARLKLRALGIGLDTPTARQREFLGSGL</sequence>
<dbReference type="SMART" id="SM00996">
    <property type="entry name" value="AdoHcyase"/>
    <property type="match status" value="1"/>
</dbReference>
<dbReference type="Pfam" id="PF00670">
    <property type="entry name" value="AdoHcyase_NAD"/>
    <property type="match status" value="1"/>
</dbReference>
<evidence type="ECO:0000259" key="5">
    <source>
        <dbReference type="SMART" id="SM00997"/>
    </source>
</evidence>
<dbReference type="InterPro" id="IPR015878">
    <property type="entry name" value="Ado_hCys_hydrolase_NAD-bd"/>
</dbReference>
<dbReference type="SUPFAM" id="SSF51735">
    <property type="entry name" value="NAD(P)-binding Rossmann-fold domains"/>
    <property type="match status" value="1"/>
</dbReference>
<comment type="similarity">
    <text evidence="2">Belongs to the adenosylhomocysteinase family.</text>
</comment>
<proteinExistence type="inferred from homology"/>
<dbReference type="Gene3D" id="3.40.50.1480">
    <property type="entry name" value="Adenosylhomocysteinase-like"/>
    <property type="match status" value="2"/>
</dbReference>
<dbReference type="Gene3D" id="3.40.50.720">
    <property type="entry name" value="NAD(P)-binding Rossmann-like Domain"/>
    <property type="match status" value="1"/>
</dbReference>
<evidence type="ECO:0000313" key="7">
    <source>
        <dbReference type="Proteomes" id="UP001225356"/>
    </source>
</evidence>
<dbReference type="InterPro" id="IPR036291">
    <property type="entry name" value="NAD(P)-bd_dom_sf"/>
</dbReference>
<protein>
    <submittedName>
        <fullName evidence="6">Adenosylhomocysteinase</fullName>
        <ecNumber evidence="6">3.13.2.1</ecNumber>
    </submittedName>
</protein>
<dbReference type="Proteomes" id="UP001225356">
    <property type="component" value="Unassembled WGS sequence"/>
</dbReference>
<dbReference type="Pfam" id="PF05221">
    <property type="entry name" value="AdoHcyase"/>
    <property type="match status" value="2"/>
</dbReference>
<feature type="domain" description="S-adenosyl-L-homocysteine hydrolase NAD binding" evidence="5">
    <location>
        <begin position="177"/>
        <end position="317"/>
    </location>
</feature>
<keyword evidence="3" id="KW-0554">One-carbon metabolism</keyword>
<dbReference type="SUPFAM" id="SSF52283">
    <property type="entry name" value="Formate/glycerate dehydrogenase catalytic domain-like"/>
    <property type="match status" value="1"/>
</dbReference>
<dbReference type="InterPro" id="IPR042172">
    <property type="entry name" value="Adenosylhomocyst_ase-like_sf"/>
</dbReference>
<evidence type="ECO:0000313" key="6">
    <source>
        <dbReference type="EMBL" id="MDP9848577.1"/>
    </source>
</evidence>
<dbReference type="NCBIfam" id="NF004005">
    <property type="entry name" value="PRK05476.2-3"/>
    <property type="match status" value="1"/>
</dbReference>
<evidence type="ECO:0000256" key="3">
    <source>
        <dbReference type="ARBA" id="ARBA00022563"/>
    </source>
</evidence>
<dbReference type="EC" id="3.13.2.1" evidence="6"/>
<dbReference type="RefSeq" id="WP_307565974.1">
    <property type="nucleotide sequence ID" value="NZ_JAUSQU010000001.1"/>
</dbReference>
<comment type="cofactor">
    <cofactor evidence="1">
        <name>NAD(+)</name>
        <dbReference type="ChEBI" id="CHEBI:57540"/>
    </cofactor>
</comment>
<dbReference type="PANTHER" id="PTHR23420:SF0">
    <property type="entry name" value="ADENOSYLHOMOCYSTEINASE"/>
    <property type="match status" value="1"/>
</dbReference>
<dbReference type="PANTHER" id="PTHR23420">
    <property type="entry name" value="ADENOSYLHOMOCYSTEINASE"/>
    <property type="match status" value="1"/>
</dbReference>
<dbReference type="SMART" id="SM00997">
    <property type="entry name" value="AdoHcyase_NAD"/>
    <property type="match status" value="1"/>
</dbReference>
<keyword evidence="7" id="KW-1185">Reference proteome</keyword>
<organism evidence="6 7">
    <name type="scientific">Streptosporangium lutulentum</name>
    <dbReference type="NCBI Taxonomy" id="1461250"/>
    <lineage>
        <taxon>Bacteria</taxon>
        <taxon>Bacillati</taxon>
        <taxon>Actinomycetota</taxon>
        <taxon>Actinomycetes</taxon>
        <taxon>Streptosporangiales</taxon>
        <taxon>Streptosporangiaceae</taxon>
        <taxon>Streptosporangium</taxon>
    </lineage>
</organism>
<name>A0ABT9QP84_9ACTN</name>
<evidence type="ECO:0000256" key="4">
    <source>
        <dbReference type="ARBA" id="ARBA00023027"/>
    </source>
</evidence>
<reference evidence="6 7" key="1">
    <citation type="submission" date="2023-07" db="EMBL/GenBank/DDBJ databases">
        <title>Sequencing the genomes of 1000 actinobacteria strains.</title>
        <authorList>
            <person name="Klenk H.-P."/>
        </authorList>
    </citation>
    <scope>NUCLEOTIDE SEQUENCE [LARGE SCALE GENOMIC DNA]</scope>
    <source>
        <strain evidence="6 7">DSM 46740</strain>
    </source>
</reference>